<feature type="transmembrane region" description="Helical" evidence="5">
    <location>
        <begin position="192"/>
        <end position="211"/>
    </location>
</feature>
<dbReference type="STRING" id="1235802.C823_00851"/>
<keyword evidence="7" id="KW-1185">Reference proteome</keyword>
<dbReference type="GO" id="GO:0016020">
    <property type="term" value="C:membrane"/>
    <property type="evidence" value="ECO:0007669"/>
    <property type="project" value="UniProtKB-SubCell"/>
</dbReference>
<dbReference type="AlphaFoldDB" id="N2BDH9"/>
<accession>N2BDH9</accession>
<protein>
    <recommendedName>
        <fullName evidence="8">Peptidase S54 rhomboid domain-containing protein</fullName>
    </recommendedName>
</protein>
<dbReference type="OrthoDB" id="9778756at2"/>
<keyword evidence="4 5" id="KW-0472">Membrane</keyword>
<evidence type="ECO:0000256" key="5">
    <source>
        <dbReference type="SAM" id="Phobius"/>
    </source>
</evidence>
<feature type="transmembrane region" description="Helical" evidence="5">
    <location>
        <begin position="12"/>
        <end position="33"/>
    </location>
</feature>
<dbReference type="HOGENOM" id="CLU_070290_0_0_9"/>
<sequence>MNFMNKLERKFSRYAISNLTMYLIFGYVIGYVLSRVSPQMLNLLTLDPYQILHGQIWRLVTWVLIPPSTQSVLFYAIMLLFYYQLGMNLERTWGVFRYNVYIFGGILYTIIGAFVTWLIMTVTAVYGNAAFTGAIVGTQISTYYICMSIFLAFAVCYPDMQILLYFIIPIKMKWMAYVYAALMLVDLVQSSWPRRIVMVMSLLNFVIFFLSTRDLRRYSPKEVHRRQVYRQAVRTPQSAGVTKHKCAICGRTEKDDPSLEFRFCSKCEGNYEYCQEHLFTHQHVR</sequence>
<keyword evidence="3 5" id="KW-1133">Transmembrane helix</keyword>
<dbReference type="eggNOG" id="COG0705">
    <property type="taxonomic scope" value="Bacteria"/>
</dbReference>
<evidence type="ECO:0000256" key="4">
    <source>
        <dbReference type="ARBA" id="ARBA00023136"/>
    </source>
</evidence>
<feature type="transmembrane region" description="Helical" evidence="5">
    <location>
        <begin position="59"/>
        <end position="83"/>
    </location>
</feature>
<dbReference type="PATRIC" id="fig|1235802.3.peg.914"/>
<proteinExistence type="predicted"/>
<dbReference type="Proteomes" id="UP000012589">
    <property type="component" value="Unassembled WGS sequence"/>
</dbReference>
<evidence type="ECO:0000256" key="3">
    <source>
        <dbReference type="ARBA" id="ARBA00022989"/>
    </source>
</evidence>
<name>N2BDH9_9FIRM</name>
<feature type="transmembrane region" description="Helical" evidence="5">
    <location>
        <begin position="95"/>
        <end position="119"/>
    </location>
</feature>
<keyword evidence="2 5" id="KW-0812">Transmembrane</keyword>
<feature type="transmembrane region" description="Helical" evidence="5">
    <location>
        <begin position="162"/>
        <end position="180"/>
    </location>
</feature>
<reference evidence="6 7" key="1">
    <citation type="journal article" date="2014" name="Genome Announc.">
        <title>Draft genome sequences of the altered schaedler flora, a defined bacterial community from gnotobiotic mice.</title>
        <authorList>
            <person name="Wannemuehler M.J."/>
            <person name="Overstreet A.M."/>
            <person name="Ward D.V."/>
            <person name="Phillips G.J."/>
        </authorList>
    </citation>
    <scope>NUCLEOTIDE SEQUENCE [LARGE SCALE GENOMIC DNA]</scope>
    <source>
        <strain evidence="6 7">ASF492</strain>
    </source>
</reference>
<comment type="subcellular location">
    <subcellularLocation>
        <location evidence="1">Membrane</location>
        <topology evidence="1">Multi-pass membrane protein</topology>
    </subcellularLocation>
</comment>
<dbReference type="SUPFAM" id="SSF144091">
    <property type="entry name" value="Rhomboid-like"/>
    <property type="match status" value="1"/>
</dbReference>
<feature type="transmembrane region" description="Helical" evidence="5">
    <location>
        <begin position="131"/>
        <end position="155"/>
    </location>
</feature>
<gene>
    <name evidence="6" type="ORF">C823_00851</name>
</gene>
<evidence type="ECO:0000256" key="1">
    <source>
        <dbReference type="ARBA" id="ARBA00004141"/>
    </source>
</evidence>
<comment type="caution">
    <text evidence="6">The sequence shown here is derived from an EMBL/GenBank/DDBJ whole genome shotgun (WGS) entry which is preliminary data.</text>
</comment>
<dbReference type="EMBL" id="AQFT01000023">
    <property type="protein sequence ID" value="EMZ36483.1"/>
    <property type="molecule type" value="Genomic_DNA"/>
</dbReference>
<dbReference type="Gene3D" id="1.20.1540.10">
    <property type="entry name" value="Rhomboid-like"/>
    <property type="match status" value="1"/>
</dbReference>
<evidence type="ECO:0000256" key="2">
    <source>
        <dbReference type="ARBA" id="ARBA00022692"/>
    </source>
</evidence>
<organism evidence="6 7">
    <name type="scientific">Eubacterium plexicaudatum ASF492</name>
    <dbReference type="NCBI Taxonomy" id="1235802"/>
    <lineage>
        <taxon>Bacteria</taxon>
        <taxon>Bacillati</taxon>
        <taxon>Bacillota</taxon>
        <taxon>Clostridia</taxon>
        <taxon>Eubacteriales</taxon>
        <taxon>Eubacteriaceae</taxon>
        <taxon>Eubacterium</taxon>
    </lineage>
</organism>
<evidence type="ECO:0000313" key="7">
    <source>
        <dbReference type="Proteomes" id="UP000012589"/>
    </source>
</evidence>
<evidence type="ECO:0008006" key="8">
    <source>
        <dbReference type="Google" id="ProtNLM"/>
    </source>
</evidence>
<evidence type="ECO:0000313" key="6">
    <source>
        <dbReference type="EMBL" id="EMZ36483.1"/>
    </source>
</evidence>
<dbReference type="InterPro" id="IPR035952">
    <property type="entry name" value="Rhomboid-like_sf"/>
</dbReference>